<dbReference type="Pfam" id="PF01545">
    <property type="entry name" value="Cation_efflux"/>
    <property type="match status" value="1"/>
</dbReference>
<dbReference type="SUPFAM" id="SSF161111">
    <property type="entry name" value="Cation efflux protein transmembrane domain-like"/>
    <property type="match status" value="1"/>
</dbReference>
<comment type="caution">
    <text evidence="10">The sequence shown here is derived from an EMBL/GenBank/DDBJ whole genome shotgun (WGS) entry which is preliminary data.</text>
</comment>
<accession>A0A437S9E8</accession>
<feature type="transmembrane region" description="Helical" evidence="7">
    <location>
        <begin position="127"/>
        <end position="147"/>
    </location>
</feature>
<dbReference type="InterPro" id="IPR058533">
    <property type="entry name" value="Cation_efflux_TM"/>
</dbReference>
<proteinExistence type="inferred from homology"/>
<dbReference type="NCBIfam" id="TIGR01297">
    <property type="entry name" value="CDF"/>
    <property type="match status" value="1"/>
</dbReference>
<dbReference type="Pfam" id="PF16916">
    <property type="entry name" value="ZT_dimer"/>
    <property type="match status" value="1"/>
</dbReference>
<gene>
    <name evidence="10" type="ORF">EF514_01990</name>
</gene>
<comment type="subcellular location">
    <subcellularLocation>
        <location evidence="1">Membrane</location>
        <topology evidence="1">Multi-pass membrane protein</topology>
    </subcellularLocation>
</comment>
<evidence type="ECO:0000256" key="5">
    <source>
        <dbReference type="ARBA" id="ARBA00022989"/>
    </source>
</evidence>
<dbReference type="Gene3D" id="1.20.1510.10">
    <property type="entry name" value="Cation efflux protein transmembrane domain"/>
    <property type="match status" value="1"/>
</dbReference>
<evidence type="ECO:0000256" key="3">
    <source>
        <dbReference type="ARBA" id="ARBA00022448"/>
    </source>
</evidence>
<evidence type="ECO:0000256" key="1">
    <source>
        <dbReference type="ARBA" id="ARBA00004141"/>
    </source>
</evidence>
<dbReference type="InterPro" id="IPR027470">
    <property type="entry name" value="Cation_efflux_CTD"/>
</dbReference>
<feature type="transmembrane region" description="Helical" evidence="7">
    <location>
        <begin position="20"/>
        <end position="47"/>
    </location>
</feature>
<dbReference type="GO" id="GO:0016020">
    <property type="term" value="C:membrane"/>
    <property type="evidence" value="ECO:0007669"/>
    <property type="project" value="UniProtKB-SubCell"/>
</dbReference>
<dbReference type="PANTHER" id="PTHR43840:SF50">
    <property type="entry name" value="MANGANESE EFFLUX SYSTEM PROTEIN MNES"/>
    <property type="match status" value="1"/>
</dbReference>
<reference evidence="10 11" key="1">
    <citation type="submission" date="2018-11" db="EMBL/GenBank/DDBJ databases">
        <title>Genome sequencing and assembly of Anaerosphaera sp. nov., GS7-6-2.</title>
        <authorList>
            <person name="Rettenmaier R."/>
            <person name="Liebl W."/>
            <person name="Zverlov V."/>
        </authorList>
    </citation>
    <scope>NUCLEOTIDE SEQUENCE [LARGE SCALE GENOMIC DNA]</scope>
    <source>
        <strain evidence="10 11">GS7-6-2</strain>
    </source>
</reference>
<organism evidence="10 11">
    <name type="scientific">Anaerosphaera multitolerans</name>
    <dbReference type="NCBI Taxonomy" id="2487351"/>
    <lineage>
        <taxon>Bacteria</taxon>
        <taxon>Bacillati</taxon>
        <taxon>Bacillota</taxon>
        <taxon>Tissierellia</taxon>
        <taxon>Tissierellales</taxon>
        <taxon>Peptoniphilaceae</taxon>
        <taxon>Anaerosphaera</taxon>
    </lineage>
</organism>
<evidence type="ECO:0000259" key="8">
    <source>
        <dbReference type="Pfam" id="PF01545"/>
    </source>
</evidence>
<evidence type="ECO:0000256" key="2">
    <source>
        <dbReference type="ARBA" id="ARBA00008114"/>
    </source>
</evidence>
<feature type="domain" description="Cation efflux protein transmembrane" evidence="8">
    <location>
        <begin position="29"/>
        <end position="220"/>
    </location>
</feature>
<dbReference type="RefSeq" id="WP_127723284.1">
    <property type="nucleotide sequence ID" value="NZ_RLIH01000002.1"/>
</dbReference>
<keyword evidence="3" id="KW-0813">Transport</keyword>
<evidence type="ECO:0000259" key="9">
    <source>
        <dbReference type="Pfam" id="PF16916"/>
    </source>
</evidence>
<dbReference type="Gene3D" id="3.30.70.1350">
    <property type="entry name" value="Cation efflux protein, cytoplasmic domain"/>
    <property type="match status" value="1"/>
</dbReference>
<name>A0A437S9E8_9FIRM</name>
<dbReference type="FunFam" id="1.20.1510.10:FF:000006">
    <property type="entry name" value="Divalent cation efflux transporter"/>
    <property type="match status" value="1"/>
</dbReference>
<sequence length="382" mass="42695">MLVEKVLKLGNYGKRSTDRLEISIITAVFGIVANVFLAAVKILLFIFSGSVSILADAINNATDSISSIVTLVGAKLSSMPADKEHPYGHGRIEYISALVVSVFVLVAGIEFIRTSYNRIIYPVEVEFSIYSIVLMVLSIGVKLYMAHFYSEISEKINSRPIKAQSKDSLSDVFVTGVVVLSIVVNKMTGLLIDGYVGIVVSLFIIYSGYELISETLSALIGEAPEEGFLKKIEEIALSDDRIFGVHDIIVARFGPQNTYVSLHVQIAYNMTLVEAHSLVDNIEIEIEEKLNCIASIHIDPVGIYSDDERKIVGILNKVIRENKEIKSFHDLNCEDKIIKVEVVVNGNIVKTEEEEDEILKLIKKELKKEFDYEYNIIIDRYF</sequence>
<evidence type="ECO:0000313" key="11">
    <source>
        <dbReference type="Proteomes" id="UP000288812"/>
    </source>
</evidence>
<dbReference type="GO" id="GO:0008324">
    <property type="term" value="F:monoatomic cation transmembrane transporter activity"/>
    <property type="evidence" value="ECO:0007669"/>
    <property type="project" value="InterPro"/>
</dbReference>
<dbReference type="InterPro" id="IPR036837">
    <property type="entry name" value="Cation_efflux_CTD_sf"/>
</dbReference>
<dbReference type="InterPro" id="IPR002524">
    <property type="entry name" value="Cation_efflux"/>
</dbReference>
<protein>
    <submittedName>
        <fullName evidence="10">Cation transporter</fullName>
    </submittedName>
</protein>
<keyword evidence="11" id="KW-1185">Reference proteome</keyword>
<dbReference type="AlphaFoldDB" id="A0A437S9E8"/>
<evidence type="ECO:0000256" key="7">
    <source>
        <dbReference type="SAM" id="Phobius"/>
    </source>
</evidence>
<dbReference type="InterPro" id="IPR027469">
    <property type="entry name" value="Cation_efflux_TMD_sf"/>
</dbReference>
<evidence type="ECO:0000313" key="10">
    <source>
        <dbReference type="EMBL" id="RVU55521.1"/>
    </source>
</evidence>
<dbReference type="OrthoDB" id="9806522at2"/>
<dbReference type="InterPro" id="IPR050291">
    <property type="entry name" value="CDF_Transporter"/>
</dbReference>
<dbReference type="EMBL" id="RLIH01000002">
    <property type="protein sequence ID" value="RVU55521.1"/>
    <property type="molecule type" value="Genomic_DNA"/>
</dbReference>
<evidence type="ECO:0000256" key="6">
    <source>
        <dbReference type="ARBA" id="ARBA00023136"/>
    </source>
</evidence>
<dbReference type="PANTHER" id="PTHR43840">
    <property type="entry name" value="MITOCHONDRIAL METAL TRANSPORTER 1-RELATED"/>
    <property type="match status" value="1"/>
</dbReference>
<dbReference type="SUPFAM" id="SSF160240">
    <property type="entry name" value="Cation efflux protein cytoplasmic domain-like"/>
    <property type="match status" value="1"/>
</dbReference>
<keyword evidence="4 7" id="KW-0812">Transmembrane</keyword>
<feature type="transmembrane region" description="Helical" evidence="7">
    <location>
        <begin position="94"/>
        <end position="112"/>
    </location>
</feature>
<keyword evidence="6 7" id="KW-0472">Membrane</keyword>
<dbReference type="Proteomes" id="UP000288812">
    <property type="component" value="Unassembled WGS sequence"/>
</dbReference>
<comment type="similarity">
    <text evidence="2">Belongs to the cation diffusion facilitator (CDF) transporter (TC 2.A.4) family.</text>
</comment>
<evidence type="ECO:0000256" key="4">
    <source>
        <dbReference type="ARBA" id="ARBA00022692"/>
    </source>
</evidence>
<feature type="domain" description="Cation efflux protein cytoplasmic" evidence="9">
    <location>
        <begin position="225"/>
        <end position="300"/>
    </location>
</feature>
<keyword evidence="5 7" id="KW-1133">Transmembrane helix</keyword>
<feature type="transmembrane region" description="Helical" evidence="7">
    <location>
        <begin position="190"/>
        <end position="209"/>
    </location>
</feature>